<accession>A0ABW5G9M9</accession>
<evidence type="ECO:0000313" key="2">
    <source>
        <dbReference type="Proteomes" id="UP001597419"/>
    </source>
</evidence>
<sequence>MSTEWPLRQRPDSPVLFARSLAADPGRLAFVVLDDDDEWFVSDGSEYSDDMAYNRAQFGSLPLRDALAHIPALAALAILPPGMAADWDPVRRTWLLSSVADSDDEAEDQQHRQARVAAWPHPGSPLDEVQVSAGLAEIPVGPAAPPRAVRQVVREADGTWLFVGFEVPEAVDFETEALELEHVVRLYPDVATVLAAAPLQVWDRANPRADWEIVEG</sequence>
<keyword evidence="2" id="KW-1185">Reference proteome</keyword>
<proteinExistence type="predicted"/>
<comment type="caution">
    <text evidence="1">The sequence shown here is derived from an EMBL/GenBank/DDBJ whole genome shotgun (WGS) entry which is preliminary data.</text>
</comment>
<dbReference type="Proteomes" id="UP001597419">
    <property type="component" value="Unassembled WGS sequence"/>
</dbReference>
<evidence type="ECO:0000313" key="1">
    <source>
        <dbReference type="EMBL" id="MFD2458226.1"/>
    </source>
</evidence>
<name>A0ABW5G9M9_9PSEU</name>
<dbReference type="RefSeq" id="WP_345395172.1">
    <property type="nucleotide sequence ID" value="NZ_BAABHG010000007.1"/>
</dbReference>
<gene>
    <name evidence="1" type="ORF">ACFSYJ_06445</name>
</gene>
<dbReference type="EMBL" id="JBHUKU010000003">
    <property type="protein sequence ID" value="MFD2458226.1"/>
    <property type="molecule type" value="Genomic_DNA"/>
</dbReference>
<reference evidence="2" key="1">
    <citation type="journal article" date="2019" name="Int. J. Syst. Evol. Microbiol.">
        <title>The Global Catalogue of Microorganisms (GCM) 10K type strain sequencing project: providing services to taxonomists for standard genome sequencing and annotation.</title>
        <authorList>
            <consortium name="The Broad Institute Genomics Platform"/>
            <consortium name="The Broad Institute Genome Sequencing Center for Infectious Disease"/>
            <person name="Wu L."/>
            <person name="Ma J."/>
        </authorList>
    </citation>
    <scope>NUCLEOTIDE SEQUENCE [LARGE SCALE GENOMIC DNA]</scope>
    <source>
        <strain evidence="2">CGMCC 4.7643</strain>
    </source>
</reference>
<organism evidence="1 2">
    <name type="scientific">Amycolatopsis samaneae</name>
    <dbReference type="NCBI Taxonomy" id="664691"/>
    <lineage>
        <taxon>Bacteria</taxon>
        <taxon>Bacillati</taxon>
        <taxon>Actinomycetota</taxon>
        <taxon>Actinomycetes</taxon>
        <taxon>Pseudonocardiales</taxon>
        <taxon>Pseudonocardiaceae</taxon>
        <taxon>Amycolatopsis</taxon>
    </lineage>
</organism>
<evidence type="ECO:0008006" key="3">
    <source>
        <dbReference type="Google" id="ProtNLM"/>
    </source>
</evidence>
<protein>
    <recommendedName>
        <fullName evidence="3">SseB protein N-terminal domain-containing protein</fullName>
    </recommendedName>
</protein>